<evidence type="ECO:0000313" key="2">
    <source>
        <dbReference type="Proteomes" id="UP001064048"/>
    </source>
</evidence>
<dbReference type="Proteomes" id="UP001064048">
    <property type="component" value="Chromosome 11"/>
</dbReference>
<evidence type="ECO:0000313" key="1">
    <source>
        <dbReference type="EMBL" id="KAI8425319.1"/>
    </source>
</evidence>
<sequence length="158" mass="18465">MHVNWALFLFFVFYFGRSVAFFKLPSSDTGLDGVSKASRWNMPWLGIGLWCNGCPPKSCEEDDAIIHGYCCGCAYTLDKLPVLCPEFLQCPLNLHGLCHDYEYMMRKKLADQLNRSSLCQPCRSTASESYRRLTFLCVKWHFDRFRYPKEMQCHIHRT</sequence>
<gene>
    <name evidence="1" type="ORF">MSG28_007091</name>
</gene>
<accession>A0ACC0JMM8</accession>
<protein>
    <submittedName>
        <fullName evidence="1">Uncharacterized protein</fullName>
    </submittedName>
</protein>
<dbReference type="EMBL" id="CM046111">
    <property type="protein sequence ID" value="KAI8425319.1"/>
    <property type="molecule type" value="Genomic_DNA"/>
</dbReference>
<reference evidence="1 2" key="1">
    <citation type="journal article" date="2022" name="Genome Biol. Evol.">
        <title>The Spruce Budworm Genome: Reconstructing the Evolutionary History of Antifreeze Proteins.</title>
        <authorList>
            <person name="Beliveau C."/>
            <person name="Gagne P."/>
            <person name="Picq S."/>
            <person name="Vernygora O."/>
            <person name="Keeling C.I."/>
            <person name="Pinkney K."/>
            <person name="Doucet D."/>
            <person name="Wen F."/>
            <person name="Johnston J.S."/>
            <person name="Maaroufi H."/>
            <person name="Boyle B."/>
            <person name="Laroche J."/>
            <person name="Dewar K."/>
            <person name="Juretic N."/>
            <person name="Blackburn G."/>
            <person name="Nisole A."/>
            <person name="Brunet B."/>
            <person name="Brandao M."/>
            <person name="Lumley L."/>
            <person name="Duan J."/>
            <person name="Quan G."/>
            <person name="Lucarotti C.J."/>
            <person name="Roe A.D."/>
            <person name="Sperling F.A.H."/>
            <person name="Levesque R.C."/>
            <person name="Cusson M."/>
        </authorList>
    </citation>
    <scope>NUCLEOTIDE SEQUENCE [LARGE SCALE GENOMIC DNA]</scope>
    <source>
        <strain evidence="1">Glfc:IPQL:Cfum</strain>
    </source>
</reference>
<comment type="caution">
    <text evidence="1">The sequence shown here is derived from an EMBL/GenBank/DDBJ whole genome shotgun (WGS) entry which is preliminary data.</text>
</comment>
<name>A0ACC0JMM8_CHOFU</name>
<proteinExistence type="predicted"/>
<keyword evidence="2" id="KW-1185">Reference proteome</keyword>
<organism evidence="1 2">
    <name type="scientific">Choristoneura fumiferana</name>
    <name type="common">Spruce budworm moth</name>
    <name type="synonym">Archips fumiferana</name>
    <dbReference type="NCBI Taxonomy" id="7141"/>
    <lineage>
        <taxon>Eukaryota</taxon>
        <taxon>Metazoa</taxon>
        <taxon>Ecdysozoa</taxon>
        <taxon>Arthropoda</taxon>
        <taxon>Hexapoda</taxon>
        <taxon>Insecta</taxon>
        <taxon>Pterygota</taxon>
        <taxon>Neoptera</taxon>
        <taxon>Endopterygota</taxon>
        <taxon>Lepidoptera</taxon>
        <taxon>Glossata</taxon>
        <taxon>Ditrysia</taxon>
        <taxon>Tortricoidea</taxon>
        <taxon>Tortricidae</taxon>
        <taxon>Tortricinae</taxon>
        <taxon>Choristoneura</taxon>
    </lineage>
</organism>